<name>A0A087CPD2_9BIFI</name>
<dbReference type="GO" id="GO:0008360">
    <property type="term" value="P:regulation of cell shape"/>
    <property type="evidence" value="ECO:0007669"/>
    <property type="project" value="UniProtKB-UniRule"/>
</dbReference>
<dbReference type="PANTHER" id="PTHR30582">
    <property type="entry name" value="L,D-TRANSPEPTIDASE"/>
    <property type="match status" value="1"/>
</dbReference>
<dbReference type="STRING" id="1437610.BREU_1952"/>
<evidence type="ECO:0000256" key="2">
    <source>
        <dbReference type="ARBA" id="ARBA00022679"/>
    </source>
</evidence>
<evidence type="ECO:0000256" key="4">
    <source>
        <dbReference type="ARBA" id="ARBA00022984"/>
    </source>
</evidence>
<dbReference type="InterPro" id="IPR038063">
    <property type="entry name" value="Transpep_catalytic_dom"/>
</dbReference>
<dbReference type="EMBL" id="JGZK01000010">
    <property type="protein sequence ID" value="KFI85132.1"/>
    <property type="molecule type" value="Genomic_DNA"/>
</dbReference>
<dbReference type="Gene3D" id="2.40.440.10">
    <property type="entry name" value="L,D-transpeptidase catalytic domain-like"/>
    <property type="match status" value="1"/>
</dbReference>
<feature type="active site" description="Proton donor/acceptor" evidence="6">
    <location>
        <position position="219"/>
    </location>
</feature>
<comment type="pathway">
    <text evidence="1 6">Cell wall biogenesis; peptidoglycan biosynthesis.</text>
</comment>
<gene>
    <name evidence="10" type="ORF">BREU_1952</name>
</gene>
<evidence type="ECO:0000259" key="9">
    <source>
        <dbReference type="PROSITE" id="PS52029"/>
    </source>
</evidence>
<evidence type="ECO:0000256" key="8">
    <source>
        <dbReference type="SAM" id="Phobius"/>
    </source>
</evidence>
<dbReference type="GO" id="GO:0071555">
    <property type="term" value="P:cell wall organization"/>
    <property type="evidence" value="ECO:0007669"/>
    <property type="project" value="UniProtKB-UniRule"/>
</dbReference>
<evidence type="ECO:0000256" key="6">
    <source>
        <dbReference type="PROSITE-ProRule" id="PRU01373"/>
    </source>
</evidence>
<evidence type="ECO:0000313" key="11">
    <source>
        <dbReference type="Proteomes" id="UP000028984"/>
    </source>
</evidence>
<feature type="active site" description="Nucleophile" evidence="6">
    <location>
        <position position="245"/>
    </location>
</feature>
<accession>A0A087CPD2</accession>
<dbReference type="Proteomes" id="UP000028984">
    <property type="component" value="Unassembled WGS sequence"/>
</dbReference>
<reference evidence="10 11" key="1">
    <citation type="submission" date="2014-03" db="EMBL/GenBank/DDBJ databases">
        <title>Genomics of Bifidobacteria.</title>
        <authorList>
            <person name="Ventura M."/>
            <person name="Milani C."/>
            <person name="Lugli G.A."/>
        </authorList>
    </citation>
    <scope>NUCLEOTIDE SEQUENCE [LARGE SCALE GENOMIC DNA]</scope>
    <source>
        <strain evidence="10 11">DSM 23975</strain>
    </source>
</reference>
<dbReference type="GO" id="GO:0005576">
    <property type="term" value="C:extracellular region"/>
    <property type="evidence" value="ECO:0007669"/>
    <property type="project" value="TreeGrafter"/>
</dbReference>
<dbReference type="eggNOG" id="COG1376">
    <property type="taxonomic scope" value="Bacteria"/>
</dbReference>
<keyword evidence="5 6" id="KW-0961">Cell wall biogenesis/degradation</keyword>
<dbReference type="GO" id="GO:0016740">
    <property type="term" value="F:transferase activity"/>
    <property type="evidence" value="ECO:0007669"/>
    <property type="project" value="UniProtKB-KW"/>
</dbReference>
<evidence type="ECO:0000313" key="10">
    <source>
        <dbReference type="EMBL" id="KFI85132.1"/>
    </source>
</evidence>
<keyword evidence="3 6" id="KW-0133">Cell shape</keyword>
<keyword evidence="8" id="KW-1133">Transmembrane helix</keyword>
<feature type="domain" description="L,D-TPase catalytic" evidence="9">
    <location>
        <begin position="148"/>
        <end position="269"/>
    </location>
</feature>
<keyword evidence="11" id="KW-1185">Reference proteome</keyword>
<keyword evidence="2" id="KW-0808">Transferase</keyword>
<feature type="coiled-coil region" evidence="7">
    <location>
        <begin position="77"/>
        <end position="129"/>
    </location>
</feature>
<sequence length="269" mass="28731">MSGRHIKNRDNSAALVKNTSVGVVGLMLVLAIGAGTMNMNNVTAEAEDASIPMVVDKPAKAVPLPASVAKTNAPVPNAKIIAEREAQAKAAEEAKKQAEAAKLQEEQARQQAEQAKLQAKLQAEQAANNAAWMNPTGSQPNLADYQNLSVRVSLAEQQVHVMSNGQDIYVMKASTGVDDATPHGRYYINGLRGDSFYNPNEQMGARDWVGFIGGTYLFHSVPTDANGNWIVSEAEKLGQPASHGCVRLTVADAAWFRQQIPTGTPIDIG</sequence>
<dbReference type="GO" id="GO:0071972">
    <property type="term" value="F:peptidoglycan L,D-transpeptidase activity"/>
    <property type="evidence" value="ECO:0007669"/>
    <property type="project" value="TreeGrafter"/>
</dbReference>
<comment type="caution">
    <text evidence="10">The sequence shown here is derived from an EMBL/GenBank/DDBJ whole genome shotgun (WGS) entry which is preliminary data.</text>
</comment>
<evidence type="ECO:0000256" key="3">
    <source>
        <dbReference type="ARBA" id="ARBA00022960"/>
    </source>
</evidence>
<dbReference type="CDD" id="cd16913">
    <property type="entry name" value="YkuD_like"/>
    <property type="match status" value="1"/>
</dbReference>
<organism evidence="10 11">
    <name type="scientific">Bifidobacterium reuteri DSM 23975</name>
    <dbReference type="NCBI Taxonomy" id="1437610"/>
    <lineage>
        <taxon>Bacteria</taxon>
        <taxon>Bacillati</taxon>
        <taxon>Actinomycetota</taxon>
        <taxon>Actinomycetes</taxon>
        <taxon>Bifidobacteriales</taxon>
        <taxon>Bifidobacteriaceae</taxon>
        <taxon>Bifidobacterium</taxon>
    </lineage>
</organism>
<evidence type="ECO:0000256" key="1">
    <source>
        <dbReference type="ARBA" id="ARBA00004752"/>
    </source>
</evidence>
<keyword evidence="8" id="KW-0812">Transmembrane</keyword>
<keyword evidence="8" id="KW-0472">Membrane</keyword>
<dbReference type="InterPro" id="IPR005490">
    <property type="entry name" value="LD_TPept_cat_dom"/>
</dbReference>
<evidence type="ECO:0000256" key="5">
    <source>
        <dbReference type="ARBA" id="ARBA00023316"/>
    </source>
</evidence>
<dbReference type="AlphaFoldDB" id="A0A087CPD2"/>
<dbReference type="Pfam" id="PF03734">
    <property type="entry name" value="YkuD"/>
    <property type="match status" value="1"/>
</dbReference>
<dbReference type="RefSeq" id="WP_238567042.1">
    <property type="nucleotide sequence ID" value="NZ_JDUW01000007.1"/>
</dbReference>
<dbReference type="GO" id="GO:0018104">
    <property type="term" value="P:peptidoglycan-protein cross-linking"/>
    <property type="evidence" value="ECO:0007669"/>
    <property type="project" value="TreeGrafter"/>
</dbReference>
<dbReference type="PROSITE" id="PS52029">
    <property type="entry name" value="LD_TPASE"/>
    <property type="match status" value="1"/>
</dbReference>
<feature type="transmembrane region" description="Helical" evidence="8">
    <location>
        <begin position="21"/>
        <end position="39"/>
    </location>
</feature>
<dbReference type="UniPathway" id="UPA00219"/>
<evidence type="ECO:0000256" key="7">
    <source>
        <dbReference type="SAM" id="Coils"/>
    </source>
</evidence>
<keyword evidence="4 6" id="KW-0573">Peptidoglycan synthesis</keyword>
<keyword evidence="7" id="KW-0175">Coiled coil</keyword>
<dbReference type="PANTHER" id="PTHR30582:SF2">
    <property type="entry name" value="L,D-TRANSPEPTIDASE YCIB-RELATED"/>
    <property type="match status" value="1"/>
</dbReference>
<dbReference type="InterPro" id="IPR050979">
    <property type="entry name" value="LD-transpeptidase"/>
</dbReference>
<proteinExistence type="predicted"/>
<protein>
    <submittedName>
        <fullName evidence="10">ErfK/YbiS/YcfS/YnhG family protein</fullName>
    </submittedName>
</protein>
<dbReference type="SUPFAM" id="SSF141523">
    <property type="entry name" value="L,D-transpeptidase catalytic domain-like"/>
    <property type="match status" value="1"/>
</dbReference>